<dbReference type="PANTHER" id="PTHR43523:SF6">
    <property type="entry name" value="GLYCOGEN BIOSYNTHESIS PROTEIN GLGD"/>
    <property type="match status" value="1"/>
</dbReference>
<proteinExistence type="inferred from homology"/>
<dbReference type="InterPro" id="IPR011831">
    <property type="entry name" value="ADP-Glc_PPase"/>
</dbReference>
<dbReference type="Proteomes" id="UP000291289">
    <property type="component" value="Unassembled WGS sequence"/>
</dbReference>
<dbReference type="GO" id="GO:0008878">
    <property type="term" value="F:glucose-1-phosphate adenylyltransferase activity"/>
    <property type="evidence" value="ECO:0007669"/>
    <property type="project" value="UniProtKB-EC"/>
</dbReference>
<evidence type="ECO:0000313" key="6">
    <source>
        <dbReference type="Proteomes" id="UP000291289"/>
    </source>
</evidence>
<dbReference type="EC" id="2.7.7.27" evidence="5"/>
<accession>A0A4R0QWB8</accession>
<keyword evidence="5" id="KW-0808">Transferase</keyword>
<dbReference type="RefSeq" id="WP_131285272.1">
    <property type="nucleotide sequence ID" value="NZ_RXLP01000027.1"/>
</dbReference>
<protein>
    <submittedName>
        <fullName evidence="5">Glucose-1-phosphate adenylyltransferase subunit GlgD</fullName>
        <ecNumber evidence="5">2.7.7.27</ecNumber>
    </submittedName>
</protein>
<dbReference type="GO" id="GO:0005978">
    <property type="term" value="P:glycogen biosynthetic process"/>
    <property type="evidence" value="ECO:0007669"/>
    <property type="project" value="UniProtKB-KW"/>
</dbReference>
<dbReference type="Gene3D" id="3.90.550.10">
    <property type="entry name" value="Spore Coat Polysaccharide Biosynthesis Protein SpsA, Chain A"/>
    <property type="match status" value="1"/>
</dbReference>
<name>A0A4R0QWB8_9BIFI</name>
<dbReference type="Pfam" id="PF24894">
    <property type="entry name" value="Hexapep_GlmU"/>
    <property type="match status" value="1"/>
</dbReference>
<keyword evidence="5" id="KW-0548">Nucleotidyltransferase</keyword>
<gene>
    <name evidence="5" type="primary">glgD</name>
    <name evidence="5" type="ORF">EJ419_07740</name>
</gene>
<feature type="domain" description="Glucose-1-phosphate adenylyltransferase/Bifunctional protein GlmU-like C-terminal hexapeptide" evidence="4">
    <location>
        <begin position="287"/>
        <end position="355"/>
    </location>
</feature>
<dbReference type="PANTHER" id="PTHR43523">
    <property type="entry name" value="GLUCOSE-1-PHOSPHATE ADENYLYLTRANSFERASE-RELATED"/>
    <property type="match status" value="1"/>
</dbReference>
<evidence type="ECO:0000313" key="5">
    <source>
        <dbReference type="EMBL" id="TCD53531.1"/>
    </source>
</evidence>
<dbReference type="CDD" id="cd04651">
    <property type="entry name" value="LbH_G1P_AT_C"/>
    <property type="match status" value="1"/>
</dbReference>
<dbReference type="InterPro" id="IPR011832">
    <property type="entry name" value="GlgDAde_trans"/>
</dbReference>
<comment type="caution">
    <text evidence="5">The sequence shown here is derived from an EMBL/GenBank/DDBJ whole genome shotgun (WGS) entry which is preliminary data.</text>
</comment>
<dbReference type="InterPro" id="IPR005835">
    <property type="entry name" value="NTP_transferase_dom"/>
</dbReference>
<comment type="similarity">
    <text evidence="1">Belongs to the bacterial/plant glucose-1-phosphate adenylyltransferase family.</text>
</comment>
<sequence length="380" mass="42822">MKLDKYTAILGNTIGYPEMEGLTQKRPLASLPFDGKYRLIDFQLSSLVNAGVHSIYGIFQRKNISSIFDHVRSGREWGLDTLLSHWYLGFYNTEHNESTTDRDYYEQLLTFLKRSGSDRTIYMGCDILCNIDLGQVIRVSEANNSKITVVYKRVPGSMVTAANEVLTISDNDRVIGKGGVTSDDALVNMSTDIYVLDTAWLIERMEAEVLKEHPRKLRFLLRSHLEQHSALAFSYTGYLANIMSVRSYFKANMDMLEPEHFYSLLYSNQKVYTKVKNEEATYFSPECTIEDSQFASGSLIKGEVRHSIVSRNCRIETGSHVECTVAFSKVTIGEGAHVEYAILDKNVVVSPGVTIKGTAQNPVVVVKNSIVTDDIVREED</sequence>
<dbReference type="NCBIfam" id="TIGR02092">
    <property type="entry name" value="glgD"/>
    <property type="match status" value="1"/>
</dbReference>
<dbReference type="InterPro" id="IPR056818">
    <property type="entry name" value="GlmU/GlgC-like_hexapep"/>
</dbReference>
<feature type="domain" description="Nucleotidyl transferase" evidence="3">
    <location>
        <begin position="21"/>
        <end position="159"/>
    </location>
</feature>
<evidence type="ECO:0000259" key="4">
    <source>
        <dbReference type="Pfam" id="PF24894"/>
    </source>
</evidence>
<evidence type="ECO:0000259" key="3">
    <source>
        <dbReference type="Pfam" id="PF00483"/>
    </source>
</evidence>
<dbReference type="InterPro" id="IPR029044">
    <property type="entry name" value="Nucleotide-diphossugar_trans"/>
</dbReference>
<keyword evidence="6" id="KW-1185">Reference proteome</keyword>
<dbReference type="SUPFAM" id="SSF53448">
    <property type="entry name" value="Nucleotide-diphospho-sugar transferases"/>
    <property type="match status" value="1"/>
</dbReference>
<keyword evidence="2" id="KW-0320">Glycogen biosynthesis</keyword>
<dbReference type="SUPFAM" id="SSF51161">
    <property type="entry name" value="Trimeric LpxA-like enzymes"/>
    <property type="match status" value="1"/>
</dbReference>
<dbReference type="OrthoDB" id="9801810at2"/>
<organism evidence="5 6">
    <name type="scientific">Alloscardovia theropitheci</name>
    <dbReference type="NCBI Taxonomy" id="2496842"/>
    <lineage>
        <taxon>Bacteria</taxon>
        <taxon>Bacillati</taxon>
        <taxon>Actinomycetota</taxon>
        <taxon>Actinomycetes</taxon>
        <taxon>Bifidobacteriales</taxon>
        <taxon>Bifidobacteriaceae</taxon>
        <taxon>Alloscardovia</taxon>
    </lineage>
</organism>
<dbReference type="Gene3D" id="2.160.10.10">
    <property type="entry name" value="Hexapeptide repeat proteins"/>
    <property type="match status" value="1"/>
</dbReference>
<evidence type="ECO:0000256" key="2">
    <source>
        <dbReference type="ARBA" id="ARBA00023056"/>
    </source>
</evidence>
<dbReference type="EMBL" id="RXLP01000027">
    <property type="protein sequence ID" value="TCD53531.1"/>
    <property type="molecule type" value="Genomic_DNA"/>
</dbReference>
<dbReference type="AlphaFoldDB" id="A0A4R0QWB8"/>
<evidence type="ECO:0000256" key="1">
    <source>
        <dbReference type="ARBA" id="ARBA00010443"/>
    </source>
</evidence>
<dbReference type="InterPro" id="IPR011004">
    <property type="entry name" value="Trimer_LpxA-like_sf"/>
</dbReference>
<reference evidence="5 6" key="1">
    <citation type="submission" date="2018-12" db="EMBL/GenBank/DDBJ databases">
        <title>Alloscrdovia theropitheci sp. nov: a novel taxon from the feces of the bleeding-herat monkey (Theropithecus geleda).</title>
        <authorList>
            <person name="Modesto M."/>
        </authorList>
    </citation>
    <scope>NUCLEOTIDE SEQUENCE [LARGE SCALE GENOMIC DNA]</scope>
    <source>
        <strain evidence="5 6">GLDI4/2</strain>
    </source>
</reference>
<dbReference type="Pfam" id="PF00483">
    <property type="entry name" value="NTP_transferase"/>
    <property type="match status" value="1"/>
</dbReference>